<feature type="region of interest" description="Disordered" evidence="1">
    <location>
        <begin position="119"/>
        <end position="144"/>
    </location>
</feature>
<sequence>MWYEILPSAALVFTFLSIPTGFSWTMNKLFHKGKYCSRDWEAAEYQDYNNYRRDQRITGNVYIPRQPFESRDMKPFAKQQWDADHSWYYHISGQARMKETIVSTTLEEVVDKTSHMSLPPLTPAIGDSEFRDEDATKEGKASRGLSEPSAQYQVCLTTCNLNLFFILIF</sequence>
<evidence type="ECO:0000313" key="2">
    <source>
        <dbReference type="EMBL" id="KAK7475513.1"/>
    </source>
</evidence>
<evidence type="ECO:0000256" key="1">
    <source>
        <dbReference type="SAM" id="MobiDB-lite"/>
    </source>
</evidence>
<protein>
    <recommendedName>
        <fullName evidence="4">NADH dehydrogenase [ubiquinone] 1 alpha subcomplex subunit 1</fullName>
    </recommendedName>
</protein>
<keyword evidence="3" id="KW-1185">Reference proteome</keyword>
<dbReference type="AlphaFoldDB" id="A0ABD0JLC5"/>
<accession>A0ABD0JLC5</accession>
<proteinExistence type="predicted"/>
<evidence type="ECO:0008006" key="4">
    <source>
        <dbReference type="Google" id="ProtNLM"/>
    </source>
</evidence>
<comment type="caution">
    <text evidence="2">The sequence shown here is derived from an EMBL/GenBank/DDBJ whole genome shotgun (WGS) entry which is preliminary data.</text>
</comment>
<dbReference type="EMBL" id="JACVVK020000404">
    <property type="protein sequence ID" value="KAK7475513.1"/>
    <property type="molecule type" value="Genomic_DNA"/>
</dbReference>
<dbReference type="Proteomes" id="UP001519460">
    <property type="component" value="Unassembled WGS sequence"/>
</dbReference>
<dbReference type="Pfam" id="PF15879">
    <property type="entry name" value="MWFE"/>
    <property type="match status" value="1"/>
</dbReference>
<name>A0ABD0JLC5_9CAEN</name>
<evidence type="ECO:0000313" key="3">
    <source>
        <dbReference type="Proteomes" id="UP001519460"/>
    </source>
</evidence>
<gene>
    <name evidence="2" type="ORF">BaRGS_00033269</name>
</gene>
<dbReference type="InterPro" id="IPR017384">
    <property type="entry name" value="NADH_Ub_cplx-1_asu_su-1"/>
</dbReference>
<organism evidence="2 3">
    <name type="scientific">Batillaria attramentaria</name>
    <dbReference type="NCBI Taxonomy" id="370345"/>
    <lineage>
        <taxon>Eukaryota</taxon>
        <taxon>Metazoa</taxon>
        <taxon>Spiralia</taxon>
        <taxon>Lophotrochozoa</taxon>
        <taxon>Mollusca</taxon>
        <taxon>Gastropoda</taxon>
        <taxon>Caenogastropoda</taxon>
        <taxon>Sorbeoconcha</taxon>
        <taxon>Cerithioidea</taxon>
        <taxon>Batillariidae</taxon>
        <taxon>Batillaria</taxon>
    </lineage>
</organism>
<reference evidence="2 3" key="1">
    <citation type="journal article" date="2023" name="Sci. Data">
        <title>Genome assembly of the Korean intertidal mud-creeper Batillaria attramentaria.</title>
        <authorList>
            <person name="Patra A.K."/>
            <person name="Ho P.T."/>
            <person name="Jun S."/>
            <person name="Lee S.J."/>
            <person name="Kim Y."/>
            <person name="Won Y.J."/>
        </authorList>
    </citation>
    <scope>NUCLEOTIDE SEQUENCE [LARGE SCALE GENOMIC DNA]</scope>
    <source>
        <strain evidence="2">Wonlab-2016</strain>
    </source>
</reference>